<feature type="transmembrane region" description="Helical" evidence="2">
    <location>
        <begin position="12"/>
        <end position="34"/>
    </location>
</feature>
<reference evidence="3 4" key="1">
    <citation type="journal article" date="2019" name="Int. J. Syst. Evol. Microbiol.">
        <title>The Global Catalogue of Microorganisms (GCM) 10K type strain sequencing project: providing services to taxonomists for standard genome sequencing and annotation.</title>
        <authorList>
            <consortium name="The Broad Institute Genomics Platform"/>
            <consortium name="The Broad Institute Genome Sequencing Center for Infectious Disease"/>
            <person name="Wu L."/>
            <person name="Ma J."/>
        </authorList>
    </citation>
    <scope>NUCLEOTIDE SEQUENCE [LARGE SCALE GENOMIC DNA]</scope>
    <source>
        <strain evidence="3 4">JCM 11574</strain>
    </source>
</reference>
<dbReference type="EMBL" id="BAAAVM010000143">
    <property type="protein sequence ID" value="GAA2780725.1"/>
    <property type="molecule type" value="Genomic_DNA"/>
</dbReference>
<name>A0ABN3V6X7_9ACTN</name>
<accession>A0ABN3V6X7</accession>
<protein>
    <submittedName>
        <fullName evidence="3">Uncharacterized protein</fullName>
    </submittedName>
</protein>
<feature type="region of interest" description="Disordered" evidence="1">
    <location>
        <begin position="45"/>
        <end position="78"/>
    </location>
</feature>
<keyword evidence="2" id="KW-0812">Transmembrane</keyword>
<keyword evidence="2" id="KW-0472">Membrane</keyword>
<keyword evidence="4" id="KW-1185">Reference proteome</keyword>
<gene>
    <name evidence="3" type="ORF">GCM10010521_69600</name>
</gene>
<evidence type="ECO:0000313" key="4">
    <source>
        <dbReference type="Proteomes" id="UP001500893"/>
    </source>
</evidence>
<organism evidence="3 4">
    <name type="scientific">Streptomyces rameus</name>
    <dbReference type="NCBI Taxonomy" id="68261"/>
    <lineage>
        <taxon>Bacteria</taxon>
        <taxon>Bacillati</taxon>
        <taxon>Actinomycetota</taxon>
        <taxon>Actinomycetes</taxon>
        <taxon>Kitasatosporales</taxon>
        <taxon>Streptomycetaceae</taxon>
        <taxon>Streptomyces</taxon>
    </lineage>
</organism>
<proteinExistence type="predicted"/>
<sequence>MVSMNGNQIEGLIGMLVTLGILVLLILPSVLGALRDRRVDRQLREAERGAAPTAPAAQRPAAPRTNEARGRHGAARPV</sequence>
<evidence type="ECO:0000256" key="1">
    <source>
        <dbReference type="SAM" id="MobiDB-lite"/>
    </source>
</evidence>
<dbReference type="Proteomes" id="UP001500893">
    <property type="component" value="Unassembled WGS sequence"/>
</dbReference>
<evidence type="ECO:0000313" key="3">
    <source>
        <dbReference type="EMBL" id="GAA2780725.1"/>
    </source>
</evidence>
<feature type="compositionally biased region" description="Low complexity" evidence="1">
    <location>
        <begin position="49"/>
        <end position="65"/>
    </location>
</feature>
<keyword evidence="2" id="KW-1133">Transmembrane helix</keyword>
<evidence type="ECO:0000256" key="2">
    <source>
        <dbReference type="SAM" id="Phobius"/>
    </source>
</evidence>
<comment type="caution">
    <text evidence="3">The sequence shown here is derived from an EMBL/GenBank/DDBJ whole genome shotgun (WGS) entry which is preliminary data.</text>
</comment>